<keyword evidence="1 2" id="KW-0378">Hydrolase</keyword>
<feature type="short sequence motif" description="HXTX 1" evidence="2">
    <location>
        <begin position="52"/>
        <end position="55"/>
    </location>
</feature>
<proteinExistence type="inferred from homology"/>
<dbReference type="HAMAP" id="MF_01940">
    <property type="entry name" value="RNA_CPDase"/>
    <property type="match status" value="1"/>
</dbReference>
<dbReference type="PANTHER" id="PTHR35561:SF1">
    <property type="entry name" value="RNA 2',3'-CYCLIC PHOSPHODIESTERASE"/>
    <property type="match status" value="1"/>
</dbReference>
<evidence type="ECO:0000256" key="2">
    <source>
        <dbReference type="HAMAP-Rule" id="MF_01940"/>
    </source>
</evidence>
<name>A0A5C0AVV1_9BURK</name>
<dbReference type="SUPFAM" id="SSF55144">
    <property type="entry name" value="LigT-like"/>
    <property type="match status" value="1"/>
</dbReference>
<feature type="active site" description="Proton acceptor" evidence="2">
    <location>
        <position position="139"/>
    </location>
</feature>
<dbReference type="KEGG" id="pacr:FXN63_12580"/>
<organism evidence="3 4">
    <name type="scientific">Pigmentiphaga aceris</name>
    <dbReference type="NCBI Taxonomy" id="1940612"/>
    <lineage>
        <taxon>Bacteria</taxon>
        <taxon>Pseudomonadati</taxon>
        <taxon>Pseudomonadota</taxon>
        <taxon>Betaproteobacteria</taxon>
        <taxon>Burkholderiales</taxon>
        <taxon>Alcaligenaceae</taxon>
        <taxon>Pigmentiphaga</taxon>
    </lineage>
</organism>
<dbReference type="EMBL" id="CP043046">
    <property type="protein sequence ID" value="QEI06572.1"/>
    <property type="molecule type" value="Genomic_DNA"/>
</dbReference>
<accession>A0A5C0AVV1</accession>
<reference evidence="3 4" key="1">
    <citation type="submission" date="2019-08" db="EMBL/GenBank/DDBJ databases">
        <title>Amphibian skin-associated Pigmentiphaga: genome sequence and occurrence across geography and hosts.</title>
        <authorList>
            <person name="Bletz M.C."/>
            <person name="Bunk B."/>
            <person name="Sproeer C."/>
            <person name="Biwer P."/>
            <person name="Reiter S."/>
            <person name="Rabemananjara F.C.E."/>
            <person name="Schulz S."/>
            <person name="Overmann J."/>
            <person name="Vences M."/>
        </authorList>
    </citation>
    <scope>NUCLEOTIDE SEQUENCE [LARGE SCALE GENOMIC DNA]</scope>
    <source>
        <strain evidence="3 4">Mada1488</strain>
    </source>
</reference>
<dbReference type="Proteomes" id="UP000325161">
    <property type="component" value="Chromosome"/>
</dbReference>
<dbReference type="InterPro" id="IPR004175">
    <property type="entry name" value="RNA_CPDase"/>
</dbReference>
<feature type="short sequence motif" description="HXTX 2" evidence="2">
    <location>
        <begin position="139"/>
        <end position="142"/>
    </location>
</feature>
<feature type="active site" description="Proton donor" evidence="2">
    <location>
        <position position="52"/>
    </location>
</feature>
<gene>
    <name evidence="3" type="primary">thpR</name>
    <name evidence="3" type="ORF">FXN63_12580</name>
</gene>
<protein>
    <recommendedName>
        <fullName evidence="2">RNA 2',3'-cyclic phosphodiesterase</fullName>
        <shortName evidence="2">RNA 2',3'-CPDase</shortName>
        <ecNumber evidence="2">3.1.4.58</ecNumber>
    </recommendedName>
</protein>
<dbReference type="InterPro" id="IPR009097">
    <property type="entry name" value="Cyclic_Pdiesterase"/>
</dbReference>
<sequence length="205" mass="22392">MRTAMCVTPDDSAAILWPRSFLALAPNAATRAHLASVPALPGVKPTQVEDLHLTLAFIGAISEPQRHALAAALPALAELARSIPLLAFTGFEVWPVPDRPRVWVAAYTLPDPMRKLVEQIQAVLTRAGLPVDGRPFRPHITLARFPRTAQACDVPMRPTRDHPAQVDEIGLYCRTATQDGPRYMALARVPLTDAPWPPPPFQEPA</sequence>
<dbReference type="OrthoDB" id="7061261at2"/>
<dbReference type="GO" id="GO:0008664">
    <property type="term" value="F:RNA 2',3'-cyclic 3'-phosphodiesterase activity"/>
    <property type="evidence" value="ECO:0007669"/>
    <property type="project" value="UniProtKB-EC"/>
</dbReference>
<evidence type="ECO:0000313" key="3">
    <source>
        <dbReference type="EMBL" id="QEI06572.1"/>
    </source>
</evidence>
<dbReference type="AlphaFoldDB" id="A0A5C0AVV1"/>
<dbReference type="EC" id="3.1.4.58" evidence="2"/>
<keyword evidence="4" id="KW-1185">Reference proteome</keyword>
<dbReference type="Gene3D" id="3.90.1140.10">
    <property type="entry name" value="Cyclic phosphodiesterase"/>
    <property type="match status" value="1"/>
</dbReference>
<dbReference type="NCBIfam" id="TIGR02258">
    <property type="entry name" value="2_5_ligase"/>
    <property type="match status" value="1"/>
</dbReference>
<dbReference type="GO" id="GO:0004113">
    <property type="term" value="F:2',3'-cyclic-nucleotide 3'-phosphodiesterase activity"/>
    <property type="evidence" value="ECO:0007669"/>
    <property type="project" value="InterPro"/>
</dbReference>
<dbReference type="Pfam" id="PF13563">
    <property type="entry name" value="2_5_RNA_ligase2"/>
    <property type="match status" value="1"/>
</dbReference>
<evidence type="ECO:0000313" key="4">
    <source>
        <dbReference type="Proteomes" id="UP000325161"/>
    </source>
</evidence>
<comment type="catalytic activity">
    <reaction evidence="2">
        <text>a 3'-end 2',3'-cyclophospho-ribonucleotide-RNA + H2O = a 3'-end 2'-phospho-ribonucleotide-RNA + H(+)</text>
        <dbReference type="Rhea" id="RHEA:11828"/>
        <dbReference type="Rhea" id="RHEA-COMP:10464"/>
        <dbReference type="Rhea" id="RHEA-COMP:17353"/>
        <dbReference type="ChEBI" id="CHEBI:15377"/>
        <dbReference type="ChEBI" id="CHEBI:15378"/>
        <dbReference type="ChEBI" id="CHEBI:83064"/>
        <dbReference type="ChEBI" id="CHEBI:173113"/>
        <dbReference type="EC" id="3.1.4.58"/>
    </reaction>
</comment>
<evidence type="ECO:0000256" key="1">
    <source>
        <dbReference type="ARBA" id="ARBA00022801"/>
    </source>
</evidence>
<dbReference type="PANTHER" id="PTHR35561">
    <property type="entry name" value="RNA 2',3'-CYCLIC PHOSPHODIESTERASE"/>
    <property type="match status" value="1"/>
</dbReference>
<comment type="function">
    <text evidence="2">Hydrolyzes RNA 2',3'-cyclic phosphodiester to an RNA 2'-phosphomonoester.</text>
</comment>
<comment type="similarity">
    <text evidence="2">Belongs to the 2H phosphoesterase superfamily. ThpR family.</text>
</comment>